<dbReference type="GO" id="GO:0004559">
    <property type="term" value="F:alpha-mannosidase activity"/>
    <property type="evidence" value="ECO:0007669"/>
    <property type="project" value="InterPro"/>
</dbReference>
<dbReference type="PANTHER" id="PTHR46017">
    <property type="entry name" value="ALPHA-MANNOSIDASE 2C1"/>
    <property type="match status" value="1"/>
</dbReference>
<dbReference type="InterPro" id="IPR011682">
    <property type="entry name" value="Glyco_hydro_38_C"/>
</dbReference>
<feature type="domain" description="Glycosyl hydrolase family 38 C-terminal" evidence="1">
    <location>
        <begin position="4"/>
        <end position="163"/>
    </location>
</feature>
<dbReference type="InterPro" id="IPR041147">
    <property type="entry name" value="GH38_C"/>
</dbReference>
<evidence type="ECO:0000313" key="3">
    <source>
        <dbReference type="EMBL" id="HGQ35147.1"/>
    </source>
</evidence>
<dbReference type="Gene3D" id="2.70.98.30">
    <property type="entry name" value="Golgi alpha-mannosidase II, domain 4"/>
    <property type="match status" value="1"/>
</dbReference>
<dbReference type="EMBL" id="DTCK01000007">
    <property type="protein sequence ID" value="HGQ35147.1"/>
    <property type="molecule type" value="Genomic_DNA"/>
</dbReference>
<comment type="caution">
    <text evidence="4">The sequence shown here is derived from an EMBL/GenBank/DDBJ whole genome shotgun (WGS) entry which is preliminary data.</text>
</comment>
<dbReference type="PANTHER" id="PTHR46017:SF1">
    <property type="entry name" value="ALPHA-MANNOSIDASE 2C1"/>
    <property type="match status" value="1"/>
</dbReference>
<dbReference type="AlphaFoldDB" id="A0A7C4JJU1"/>
<dbReference type="GO" id="GO:0009313">
    <property type="term" value="P:oligosaccharide catabolic process"/>
    <property type="evidence" value="ECO:0007669"/>
    <property type="project" value="TreeGrafter"/>
</dbReference>
<protein>
    <recommendedName>
        <fullName evidence="5">Glycosyl hydrolases family 38 C-terminal beta sandwich domain-containing protein</fullName>
    </recommendedName>
</protein>
<dbReference type="Pfam" id="PF07748">
    <property type="entry name" value="Glyco_hydro_38C"/>
    <property type="match status" value="1"/>
</dbReference>
<organism evidence="4">
    <name type="scientific">Ignisphaera aggregans</name>
    <dbReference type="NCBI Taxonomy" id="334771"/>
    <lineage>
        <taxon>Archaea</taxon>
        <taxon>Thermoproteota</taxon>
        <taxon>Thermoprotei</taxon>
        <taxon>Desulfurococcales</taxon>
        <taxon>Desulfurococcaceae</taxon>
        <taxon>Ignisphaera</taxon>
    </lineage>
</organism>
<proteinExistence type="predicted"/>
<feature type="domain" description="Glycosyl hydrolases family 38 C-terminal" evidence="2">
    <location>
        <begin position="219"/>
        <end position="293"/>
    </location>
</feature>
<accession>A0A7C4JJU1</accession>
<gene>
    <name evidence="4" type="ORF">ENU08_05580</name>
    <name evidence="3" type="ORF">ENU41_00500</name>
</gene>
<dbReference type="Gene3D" id="2.60.40.2220">
    <property type="match status" value="1"/>
</dbReference>
<evidence type="ECO:0008006" key="5">
    <source>
        <dbReference type="Google" id="ProtNLM"/>
    </source>
</evidence>
<reference evidence="4" key="1">
    <citation type="journal article" date="2020" name="mSystems">
        <title>Genome- and Community-Level Interaction Insights into Carbon Utilization and Element Cycling Functions of Hydrothermarchaeota in Hydrothermal Sediment.</title>
        <authorList>
            <person name="Zhou Z."/>
            <person name="Liu Y."/>
            <person name="Xu W."/>
            <person name="Pan J."/>
            <person name="Luo Z.H."/>
            <person name="Li M."/>
        </authorList>
    </citation>
    <scope>NUCLEOTIDE SEQUENCE [LARGE SCALE GENOMIC DNA]</scope>
    <source>
        <strain evidence="4">SpSt-637</strain>
        <strain evidence="3">SpSt-667</strain>
    </source>
</reference>
<dbReference type="GO" id="GO:0006013">
    <property type="term" value="P:mannose metabolic process"/>
    <property type="evidence" value="ECO:0007669"/>
    <property type="project" value="InterPro"/>
</dbReference>
<name>A0A7C4JJU1_9CREN</name>
<dbReference type="EMBL" id="DTBD01000049">
    <property type="protein sequence ID" value="HGQ64698.1"/>
    <property type="molecule type" value="Genomic_DNA"/>
</dbReference>
<evidence type="ECO:0000313" key="4">
    <source>
        <dbReference type="EMBL" id="HGQ64698.1"/>
    </source>
</evidence>
<sequence length="301" mass="34170">MYGKWDAWDIKDYFTHQGIEFDLVKSPAISVKGNLVSCLDTAKQFRSSVVEQRICLSGDSPVITVKNRIRWLDKGVSTKDWFTINASKTKAFYDIPYGVIERSTTRESTWDKAKFEVPAVRWVTILGEGKGLTIIASSRHGYSAIGNRIGLSLIRSPIYPNPRSDLGEFEVEYYIYPHLEDHQEAEVPKVIHQVLHKVKAFSAKIDGEASLMVIEPQKLVLGSLKVSEDLDGYIVRVYNPYKDKVKAVIRFNHLLNISRVLEVNVIEIEAQGEIPVNDNAVEIKLEPQKIKTLKIVLNEKQ</sequence>
<evidence type="ECO:0000259" key="2">
    <source>
        <dbReference type="Pfam" id="PF17677"/>
    </source>
</evidence>
<dbReference type="GO" id="GO:0030246">
    <property type="term" value="F:carbohydrate binding"/>
    <property type="evidence" value="ECO:0007669"/>
    <property type="project" value="InterPro"/>
</dbReference>
<dbReference type="SUPFAM" id="SSF74650">
    <property type="entry name" value="Galactose mutarotase-like"/>
    <property type="match status" value="1"/>
</dbReference>
<dbReference type="Pfam" id="PF17677">
    <property type="entry name" value="Glyco_hydro38C2"/>
    <property type="match status" value="1"/>
</dbReference>
<evidence type="ECO:0000259" key="1">
    <source>
        <dbReference type="Pfam" id="PF07748"/>
    </source>
</evidence>
<dbReference type="InterPro" id="IPR011013">
    <property type="entry name" value="Gal_mutarotase_sf_dom"/>
</dbReference>